<dbReference type="PANTHER" id="PTHR33337:SF40">
    <property type="entry name" value="CENP-V_GFA DOMAIN-CONTAINING PROTEIN-RELATED"/>
    <property type="match status" value="1"/>
</dbReference>
<comment type="similarity">
    <text evidence="1">Belongs to the Gfa family.</text>
</comment>
<evidence type="ECO:0000256" key="2">
    <source>
        <dbReference type="ARBA" id="ARBA00022723"/>
    </source>
</evidence>
<dbReference type="EMBL" id="RJVQ01000002">
    <property type="protein sequence ID" value="RQW64373.1"/>
    <property type="molecule type" value="Genomic_DNA"/>
</dbReference>
<dbReference type="RefSeq" id="WP_124936493.1">
    <property type="nucleotide sequence ID" value="NZ_RJVQ01000002.1"/>
</dbReference>
<dbReference type="InterPro" id="IPR011057">
    <property type="entry name" value="Mss4-like_sf"/>
</dbReference>
<gene>
    <name evidence="6" type="ORF">EES38_07285</name>
</gene>
<dbReference type="SUPFAM" id="SSF51316">
    <property type="entry name" value="Mss4-like"/>
    <property type="match status" value="1"/>
</dbReference>
<accession>A0A3N9TKJ9</accession>
<feature type="domain" description="CENP-V/GFA" evidence="5">
    <location>
        <begin position="5"/>
        <end position="121"/>
    </location>
</feature>
<evidence type="ECO:0000256" key="4">
    <source>
        <dbReference type="ARBA" id="ARBA00023239"/>
    </source>
</evidence>
<dbReference type="Gene3D" id="3.90.1590.10">
    <property type="entry name" value="glutathione-dependent formaldehyde- activating enzyme (gfa)"/>
    <property type="match status" value="1"/>
</dbReference>
<dbReference type="AlphaFoldDB" id="A0A3N9TKJ9"/>
<keyword evidence="4" id="KW-0456">Lyase</keyword>
<organism evidence="6 7">
    <name type="scientific">Vibrio viridaestus</name>
    <dbReference type="NCBI Taxonomy" id="2487322"/>
    <lineage>
        <taxon>Bacteria</taxon>
        <taxon>Pseudomonadati</taxon>
        <taxon>Pseudomonadota</taxon>
        <taxon>Gammaproteobacteria</taxon>
        <taxon>Vibrionales</taxon>
        <taxon>Vibrionaceae</taxon>
        <taxon>Vibrio</taxon>
    </lineage>
</organism>
<comment type="caution">
    <text evidence="6">The sequence shown here is derived from an EMBL/GenBank/DDBJ whole genome shotgun (WGS) entry which is preliminary data.</text>
</comment>
<evidence type="ECO:0000313" key="7">
    <source>
        <dbReference type="Proteomes" id="UP000281112"/>
    </source>
</evidence>
<proteinExistence type="inferred from homology"/>
<keyword evidence="2" id="KW-0479">Metal-binding</keyword>
<evidence type="ECO:0000256" key="3">
    <source>
        <dbReference type="ARBA" id="ARBA00022833"/>
    </source>
</evidence>
<dbReference type="PANTHER" id="PTHR33337">
    <property type="entry name" value="GFA DOMAIN-CONTAINING PROTEIN"/>
    <property type="match status" value="1"/>
</dbReference>
<evidence type="ECO:0000259" key="5">
    <source>
        <dbReference type="PROSITE" id="PS51891"/>
    </source>
</evidence>
<dbReference type="GO" id="GO:0016846">
    <property type="term" value="F:carbon-sulfur lyase activity"/>
    <property type="evidence" value="ECO:0007669"/>
    <property type="project" value="InterPro"/>
</dbReference>
<sequence>MVTKHSGSCLCGTVHFEIEGDFDSFYLCHCKHCQKDTGSDHGANLFSQSAKLTWLQGHEAVKTYQLPNTRHAKAFCSNCGSALPNSEKPFGFLVVPAGCLDSALHQTPNAHLYAGSRAPWSQHLEAIPSFWTVPNAED</sequence>
<dbReference type="OrthoDB" id="9786619at2"/>
<dbReference type="Proteomes" id="UP000281112">
    <property type="component" value="Unassembled WGS sequence"/>
</dbReference>
<dbReference type="Pfam" id="PF04828">
    <property type="entry name" value="GFA"/>
    <property type="match status" value="1"/>
</dbReference>
<dbReference type="PROSITE" id="PS51891">
    <property type="entry name" value="CENP_V_GFA"/>
    <property type="match status" value="1"/>
</dbReference>
<keyword evidence="7" id="KW-1185">Reference proteome</keyword>
<evidence type="ECO:0000313" key="6">
    <source>
        <dbReference type="EMBL" id="RQW64373.1"/>
    </source>
</evidence>
<evidence type="ECO:0000256" key="1">
    <source>
        <dbReference type="ARBA" id="ARBA00005495"/>
    </source>
</evidence>
<protein>
    <submittedName>
        <fullName evidence="6">GFA family protein</fullName>
    </submittedName>
</protein>
<dbReference type="GO" id="GO:0046872">
    <property type="term" value="F:metal ion binding"/>
    <property type="evidence" value="ECO:0007669"/>
    <property type="project" value="UniProtKB-KW"/>
</dbReference>
<dbReference type="InterPro" id="IPR006913">
    <property type="entry name" value="CENP-V/GFA"/>
</dbReference>
<reference evidence="6 7" key="1">
    <citation type="submission" date="2018-11" db="EMBL/GenBank/DDBJ databases">
        <title>Vibrio LJC006 sp. nov., isolated from seawater during the bloom of the enteromorpha.</title>
        <authorList>
            <person name="Liang J."/>
        </authorList>
    </citation>
    <scope>NUCLEOTIDE SEQUENCE [LARGE SCALE GENOMIC DNA]</scope>
    <source>
        <strain evidence="6 7">LJC006</strain>
    </source>
</reference>
<keyword evidence="3" id="KW-0862">Zinc</keyword>
<name>A0A3N9TKJ9_9VIBR</name>